<dbReference type="SMART" id="SM00933">
    <property type="entry name" value="NurA"/>
    <property type="match status" value="1"/>
</dbReference>
<dbReference type="Pfam" id="PF09376">
    <property type="entry name" value="NurA"/>
    <property type="match status" value="1"/>
</dbReference>
<organism evidence="2">
    <name type="scientific">Candidatus Aramenus sulfurataquae</name>
    <dbReference type="NCBI Taxonomy" id="1326980"/>
    <lineage>
        <taxon>Archaea</taxon>
        <taxon>Thermoproteota</taxon>
        <taxon>Thermoprotei</taxon>
        <taxon>Sulfolobales</taxon>
        <taxon>Sulfolobaceae</taxon>
        <taxon>Candidatus Aramenus</taxon>
    </lineage>
</organism>
<dbReference type="AlphaFoldDB" id="A0A0F2LQL3"/>
<dbReference type="EMBL" id="JZWS01000022">
    <property type="protein sequence ID" value="KJR79109.1"/>
    <property type="molecule type" value="Genomic_DNA"/>
</dbReference>
<evidence type="ECO:0000259" key="1">
    <source>
        <dbReference type="SMART" id="SM00933"/>
    </source>
</evidence>
<comment type="caution">
    <text evidence="2">The sequence shown here is derived from an EMBL/GenBank/DDBJ whole genome shotgun (WGS) entry which is preliminary data.</text>
</comment>
<evidence type="ECO:0000313" key="2">
    <source>
        <dbReference type="EMBL" id="KJR79109.1"/>
    </source>
</evidence>
<accession>A0A0F2LQL3</accession>
<reference evidence="3" key="2">
    <citation type="submission" date="2022-05" db="EMBL/GenBank/DDBJ databases">
        <title>Metagenome Sequencing of an Archaeal-Dominated Microbial Community from a Hot Spring at the Los Azufres Geothermal Field, Mexico.</title>
        <authorList>
            <person name="Marin-Paredes R."/>
            <person name="Martinez-Romero E."/>
            <person name="Servin-Garciduenas L.E."/>
        </authorList>
    </citation>
    <scope>NUCLEOTIDE SEQUENCE</scope>
    <source>
        <strain evidence="3">AZ1-454</strain>
    </source>
</reference>
<dbReference type="InterPro" id="IPR018977">
    <property type="entry name" value="NurA_domain"/>
</dbReference>
<name>A0A0F2LQL3_9CREN</name>
<proteinExistence type="predicted"/>
<gene>
    <name evidence="3" type="ORF">TQ35_007370</name>
    <name evidence="2" type="ORF">TQ35_03665</name>
</gene>
<reference evidence="2" key="1">
    <citation type="submission" date="2015-03" db="EMBL/GenBank/DDBJ databases">
        <title>Metagenome Sequencing of an Archaeal-Dominated Microbial Community from a Hot Spring at the Los Azufres Geothermal Field, Mexico.</title>
        <authorList>
            <person name="Servin-Garciduenas L.E."/>
            <person name="Martinez-Romero E."/>
        </authorList>
    </citation>
    <scope>NUCLEOTIDE SEQUENCE [LARGE SCALE GENOMIC DNA]</scope>
    <source>
        <strain evidence="2">AZ1-454</strain>
    </source>
</reference>
<evidence type="ECO:0000313" key="3">
    <source>
        <dbReference type="EMBL" id="MCL7344374.1"/>
    </source>
</evidence>
<dbReference type="PATRIC" id="fig|1326980.8.peg.938"/>
<sequence>MTHIHGIYEVLRYDVINFISSYLNSSSISEGYVSPSPNTVAIPLVKPQELVREEVPKRSWNEVLALDGSSRSFVSGKGSISMASLAVASMTRGIYGVYPSLDGKGGLALQEPFIAVASSTVERSRLDPYIYASNYVSFVSLDGRPFSSIRGVEQVETELRALLETRALSFLKGKGAVIIDGPLFPSYLYLSAKVKDKIIEERRKALDQNFVGVVKRIDKSQYLVNSLNGEYRDFFIQRYKVDPKSFVSDEAFLLSLTRFNENIPYSPTVIGPFMSEEKDTRIFVNYLVIPFNPYVPKFSILRVESLVNSEDVVRNLLAIKITREGVPYLLALADAVAKRVSQGLYKLVISGLQKVGLQSSYYSRIEELGT</sequence>
<dbReference type="EMBL" id="JZWS02000007">
    <property type="protein sequence ID" value="MCL7344374.1"/>
    <property type="molecule type" value="Genomic_DNA"/>
</dbReference>
<feature type="domain" description="NurA" evidence="1">
    <location>
        <begin position="61"/>
        <end position="339"/>
    </location>
</feature>
<protein>
    <submittedName>
        <fullName evidence="3">DNA double-strand break repair nuclease NurA</fullName>
    </submittedName>
</protein>